<evidence type="ECO:0000256" key="1">
    <source>
        <dbReference type="ARBA" id="ARBA00022794"/>
    </source>
</evidence>
<keyword evidence="8" id="KW-1185">Reference proteome</keyword>
<sequence length="343" mass="38494">MWVSYMNAIITENPRKTSSLFSSLEPRFSDRPLLEILEAAKKYPTMESAATKMQTKTIDGIFASGKSPTETFKLLRLDNVGDGILSSPLFQTWKNYVEVFNKKRPNHQESWFDPIHINYIPFLVESIIEKAMQNPSTVRIAKQAENDETVLADDAKKPPMRASIGWGNETTLASEGKEGGGTPDPDTTPAASGSSTSETKRGGRRRKGSEAVASGGERRNQKNRYFEEDDETTDIMEIPDLEEEEREQDITTMVAEAPRNTTRAVQSLKQLDKEIKFALPSAQTHGVDLHLLTSALCPERAVSEEDEPWDFDDLLNDIAQEIQKDLDDKEEFVRLGSQESLHP</sequence>
<dbReference type="AlphaFoldDB" id="A0A329RP77"/>
<keyword evidence="1" id="KW-0970">Cilium biogenesis/degradation</keyword>
<protein>
    <submittedName>
        <fullName evidence="7">Uncharacterized protein</fullName>
    </submittedName>
</protein>
<evidence type="ECO:0000313" key="7">
    <source>
        <dbReference type="EMBL" id="RAW26191.1"/>
    </source>
</evidence>
<dbReference type="InterPro" id="IPR029302">
    <property type="entry name" value="IFT43"/>
</dbReference>
<dbReference type="PANTHER" id="PTHR33724">
    <property type="entry name" value="INTRAFLAGELLAR TRANSPORT PROTEIN 43 HOMOLOG"/>
    <property type="match status" value="1"/>
</dbReference>
<evidence type="ECO:0000313" key="5">
    <source>
        <dbReference type="EMBL" id="KAG2947757.1"/>
    </source>
</evidence>
<evidence type="ECO:0000313" key="4">
    <source>
        <dbReference type="EMBL" id="KAG2912390.1"/>
    </source>
</evidence>
<dbReference type="EMBL" id="MJFZ01000673">
    <property type="protein sequence ID" value="RAW26191.1"/>
    <property type="molecule type" value="Genomic_DNA"/>
</dbReference>
<dbReference type="Proteomes" id="UP000760860">
    <property type="component" value="Unassembled WGS sequence"/>
</dbReference>
<dbReference type="VEuPathDB" id="FungiDB:PC110_g17393"/>
<dbReference type="PANTHER" id="PTHR33724:SF1">
    <property type="entry name" value="INTRAFLAGELLAR TRANSPORT PROTEIN 43 HOMOLOG"/>
    <property type="match status" value="1"/>
</dbReference>
<organism evidence="7 8">
    <name type="scientific">Phytophthora cactorum</name>
    <dbReference type="NCBI Taxonomy" id="29920"/>
    <lineage>
        <taxon>Eukaryota</taxon>
        <taxon>Sar</taxon>
        <taxon>Stramenopiles</taxon>
        <taxon>Oomycota</taxon>
        <taxon>Peronosporomycetes</taxon>
        <taxon>Peronosporales</taxon>
        <taxon>Peronosporaceae</taxon>
        <taxon>Phytophthora</taxon>
    </lineage>
</organism>
<reference evidence="3" key="2">
    <citation type="submission" date="2018-10" db="EMBL/GenBank/DDBJ databases">
        <title>Effector identification in a new, highly contiguous assembly of the strawberry crown rot pathogen Phytophthora cactorum.</title>
        <authorList>
            <person name="Armitage A.D."/>
            <person name="Nellist C.F."/>
            <person name="Bates H."/>
            <person name="Vickerstaff R.J."/>
            <person name="Harrison R.J."/>
        </authorList>
    </citation>
    <scope>NUCLEOTIDE SEQUENCE</scope>
    <source>
        <strain evidence="3">15-7</strain>
        <strain evidence="4">4032</strain>
        <strain evidence="5">4040</strain>
        <strain evidence="6">P421</strain>
    </source>
</reference>
<dbReference type="EMBL" id="RCMV01000413">
    <property type="protein sequence ID" value="KAG3217584.1"/>
    <property type="molecule type" value="Genomic_DNA"/>
</dbReference>
<reference evidence="7 8" key="1">
    <citation type="submission" date="2018-01" db="EMBL/GenBank/DDBJ databases">
        <title>Draft genome of the strawberry crown rot pathogen Phytophthora cactorum.</title>
        <authorList>
            <person name="Armitage A.D."/>
            <person name="Lysoe E."/>
            <person name="Nellist C.F."/>
            <person name="Harrison R.J."/>
            <person name="Brurberg M.B."/>
        </authorList>
    </citation>
    <scope>NUCLEOTIDE SEQUENCE [LARGE SCALE GENOMIC DNA]</scope>
    <source>
        <strain evidence="7 8">10300</strain>
    </source>
</reference>
<feature type="region of interest" description="Disordered" evidence="2">
    <location>
        <begin position="149"/>
        <end position="233"/>
    </location>
</feature>
<dbReference type="GO" id="GO:0030991">
    <property type="term" value="C:intraciliary transport particle A"/>
    <property type="evidence" value="ECO:0007669"/>
    <property type="project" value="InterPro"/>
</dbReference>
<evidence type="ECO:0000256" key="2">
    <source>
        <dbReference type="SAM" id="MobiDB-lite"/>
    </source>
</evidence>
<dbReference type="GO" id="GO:0035721">
    <property type="term" value="P:intraciliary retrograde transport"/>
    <property type="evidence" value="ECO:0007669"/>
    <property type="project" value="TreeGrafter"/>
</dbReference>
<dbReference type="OrthoDB" id="206950at2759"/>
<dbReference type="EMBL" id="RCMG01000295">
    <property type="protein sequence ID" value="KAG2857335.1"/>
    <property type="molecule type" value="Genomic_DNA"/>
</dbReference>
<gene>
    <name evidence="7" type="ORF">PC110_g17393</name>
    <name evidence="3" type="ORF">PC113_g10791</name>
    <name evidence="4" type="ORF">PC115_g12328</name>
    <name evidence="5" type="ORF">PC117_g6532</name>
    <name evidence="6" type="ORF">PC129_g11582</name>
</gene>
<dbReference type="Proteomes" id="UP000736787">
    <property type="component" value="Unassembled WGS sequence"/>
</dbReference>
<evidence type="ECO:0000313" key="6">
    <source>
        <dbReference type="EMBL" id="KAG3217584.1"/>
    </source>
</evidence>
<dbReference type="Proteomes" id="UP000735874">
    <property type="component" value="Unassembled WGS sequence"/>
</dbReference>
<evidence type="ECO:0000313" key="3">
    <source>
        <dbReference type="EMBL" id="KAG2857335.1"/>
    </source>
</evidence>
<dbReference type="Proteomes" id="UP000774804">
    <property type="component" value="Unassembled WGS sequence"/>
</dbReference>
<dbReference type="Proteomes" id="UP000251314">
    <property type="component" value="Unassembled WGS sequence"/>
</dbReference>
<comment type="caution">
    <text evidence="7">The sequence shown here is derived from an EMBL/GenBank/DDBJ whole genome shotgun (WGS) entry which is preliminary data.</text>
</comment>
<feature type="compositionally biased region" description="Basic and acidic residues" evidence="2">
    <location>
        <begin position="216"/>
        <end position="226"/>
    </location>
</feature>
<name>A0A329RP77_9STRA</name>
<dbReference type="EMBL" id="RCMI01000409">
    <property type="protein sequence ID" value="KAG2912390.1"/>
    <property type="molecule type" value="Genomic_DNA"/>
</dbReference>
<evidence type="ECO:0000313" key="8">
    <source>
        <dbReference type="Proteomes" id="UP000251314"/>
    </source>
</evidence>
<accession>A0A329RP77</accession>
<dbReference type="EMBL" id="RCMK01000125">
    <property type="protein sequence ID" value="KAG2947757.1"/>
    <property type="molecule type" value="Genomic_DNA"/>
</dbReference>
<dbReference type="Pfam" id="PF15305">
    <property type="entry name" value="IFT43"/>
    <property type="match status" value="1"/>
</dbReference>
<proteinExistence type="predicted"/>
<dbReference type="GO" id="GO:0005929">
    <property type="term" value="C:cilium"/>
    <property type="evidence" value="ECO:0007669"/>
    <property type="project" value="TreeGrafter"/>
</dbReference>